<sequence>MASIVMSGPSFAQTEASAVSAKVRHATALQTSPGGVWLSIEDNMRNVMDAVKRADWSAISGYAGLMKADLSALQAAGIEGEVKPHEQEQLLKSFSQLETAIDELVAVSAGTDVAAIQAAVTKVSGAATLTRIDVPMGLLEKISGATVRAEIINTPALQKDIETTVTLRLKSAISGKPLVSSDLKEIRTKPVHALIADPQLEDYKHVHPEEIDVPGEYTLSITPKTACTYRLWADVTPVKGQQEYAMVDIPGQEGCGSLTIDKSEKLEVKTADYAATLSLPEEGLKMAGDSVLKLSLVNSEGSVVENLEPLMGAYAHMVGFYDDFRTITHLYPIGAEPVTEADRGRGDLSFHFNPEKAGFVKIFLQVRTGGQEHIFPFGVTVQE</sequence>
<reference evidence="1 2" key="1">
    <citation type="submission" date="2020-07" db="EMBL/GenBank/DDBJ databases">
        <title>Huge and variable diversity of episymbiotic CPR bacteria and DPANN archaea in groundwater ecosystems.</title>
        <authorList>
            <person name="He C.Y."/>
            <person name="Keren R."/>
            <person name="Whittaker M."/>
            <person name="Farag I.F."/>
            <person name="Doudna J."/>
            <person name="Cate J.H.D."/>
            <person name="Banfield J.F."/>
        </authorList>
    </citation>
    <scope>NUCLEOTIDE SEQUENCE [LARGE SCALE GENOMIC DNA]</scope>
    <source>
        <strain evidence="1">NC_groundwater_70_Ag_B-0.1um_54_66</strain>
    </source>
</reference>
<dbReference type="Proteomes" id="UP000595362">
    <property type="component" value="Chromosome"/>
</dbReference>
<organism evidence="1 2">
    <name type="scientific">Micavibrio aeruginosavorus</name>
    <dbReference type="NCBI Taxonomy" id="349221"/>
    <lineage>
        <taxon>Bacteria</taxon>
        <taxon>Pseudomonadati</taxon>
        <taxon>Bdellovibrionota</taxon>
        <taxon>Bdellovibrionia</taxon>
        <taxon>Bdellovibrionales</taxon>
        <taxon>Pseudobdellovibrionaceae</taxon>
        <taxon>Micavibrio</taxon>
    </lineage>
</organism>
<protein>
    <submittedName>
        <fullName evidence="1">Uncharacterized protein</fullName>
    </submittedName>
</protein>
<gene>
    <name evidence="1" type="ORF">HYS17_05345</name>
</gene>
<evidence type="ECO:0000313" key="2">
    <source>
        <dbReference type="Proteomes" id="UP000595362"/>
    </source>
</evidence>
<proteinExistence type="predicted"/>
<evidence type="ECO:0000313" key="1">
    <source>
        <dbReference type="EMBL" id="QQG37188.1"/>
    </source>
</evidence>
<name>A0A7T5UIZ3_9BACT</name>
<dbReference type="AlphaFoldDB" id="A0A7T5UIZ3"/>
<accession>A0A7T5UIZ3</accession>
<dbReference type="EMBL" id="CP066681">
    <property type="protein sequence ID" value="QQG37188.1"/>
    <property type="molecule type" value="Genomic_DNA"/>
</dbReference>